<dbReference type="InterPro" id="IPR036291">
    <property type="entry name" value="NAD(P)-bd_dom_sf"/>
</dbReference>
<dbReference type="SUPFAM" id="SSF51735">
    <property type="entry name" value="NAD(P)-binding Rossmann-fold domains"/>
    <property type="match status" value="1"/>
</dbReference>
<dbReference type="RefSeq" id="WP_252425719.1">
    <property type="nucleotide sequence ID" value="NZ_JAMWMR010000013.1"/>
</dbReference>
<reference evidence="2 3" key="1">
    <citation type="submission" date="2022-05" db="EMBL/GenBank/DDBJ databases">
        <title>Streptomyces sp. nov. RY43-2 isolated from soil of a peat swamp forest.</title>
        <authorList>
            <person name="Kanchanasin P."/>
            <person name="Tanasupawat S."/>
            <person name="Phongsopitanun W."/>
        </authorList>
    </citation>
    <scope>NUCLEOTIDE SEQUENCE [LARGE SCALE GENOMIC DNA]</scope>
    <source>
        <strain evidence="2 3">RY43-2</strain>
    </source>
</reference>
<evidence type="ECO:0000313" key="3">
    <source>
        <dbReference type="Proteomes" id="UP001523219"/>
    </source>
</evidence>
<organism evidence="2 3">
    <name type="scientific">Streptomyces macrolidinus</name>
    <dbReference type="NCBI Taxonomy" id="2952607"/>
    <lineage>
        <taxon>Bacteria</taxon>
        <taxon>Bacillati</taxon>
        <taxon>Actinomycetota</taxon>
        <taxon>Actinomycetes</taxon>
        <taxon>Kitasatosporales</taxon>
        <taxon>Streptomycetaceae</taxon>
        <taxon>Streptomyces</taxon>
    </lineage>
</organism>
<comment type="caution">
    <text evidence="2">The sequence shown here is derived from an EMBL/GenBank/DDBJ whole genome shotgun (WGS) entry which is preliminary data.</text>
</comment>
<protein>
    <submittedName>
        <fullName evidence="2">NAD-dependent epimerase/dehydratase</fullName>
    </submittedName>
</protein>
<proteinExistence type="predicted"/>
<sequence>MPIAENGTTAGLRVVVLGGTGYLGRRIGAAFAADGAHVHLVSRSPAEDRPADPRFVLMDLLAVDPHELDRFFASVRPDVVVNAVGRAWRADEAEMTASNAELVARITESLTRLPRPPRLIQLGSVHEYGAGTPGTGTSEDHEPAPVTPYGRSKLLGTRAVLRAAADDGLDGVVLRLANVIGAGGPAGSIFGRVAVHLGQAARARSSGEKPDELRLPPLRAHRDIVDVHDVVDAVRAAAVAPGTDVGGRVVNIGRGEAVPIHTLIDRMIELSGVDLPVVEVAADPSPRTDVEWQQLDVSRASRLLGWQPRRTLDTSLRDLLTAALPPPVKGRTGR</sequence>
<dbReference type="PANTHER" id="PTHR43245">
    <property type="entry name" value="BIFUNCTIONAL POLYMYXIN RESISTANCE PROTEIN ARNA"/>
    <property type="match status" value="1"/>
</dbReference>
<dbReference type="Proteomes" id="UP001523219">
    <property type="component" value="Unassembled WGS sequence"/>
</dbReference>
<dbReference type="EMBL" id="JAMWMR010000013">
    <property type="protein sequence ID" value="MCN9242410.1"/>
    <property type="molecule type" value="Genomic_DNA"/>
</dbReference>
<accession>A0ABT0ZFR9</accession>
<keyword evidence="3" id="KW-1185">Reference proteome</keyword>
<evidence type="ECO:0000313" key="2">
    <source>
        <dbReference type="EMBL" id="MCN9242410.1"/>
    </source>
</evidence>
<dbReference type="InterPro" id="IPR050177">
    <property type="entry name" value="Lipid_A_modif_metabolic_enz"/>
</dbReference>
<dbReference type="Gene3D" id="3.40.50.720">
    <property type="entry name" value="NAD(P)-binding Rossmann-like Domain"/>
    <property type="match status" value="1"/>
</dbReference>
<feature type="domain" description="NAD-dependent epimerase/dehydratase" evidence="1">
    <location>
        <begin position="14"/>
        <end position="253"/>
    </location>
</feature>
<dbReference type="Pfam" id="PF01370">
    <property type="entry name" value="Epimerase"/>
    <property type="match status" value="1"/>
</dbReference>
<name>A0ABT0ZFR9_9ACTN</name>
<evidence type="ECO:0000259" key="1">
    <source>
        <dbReference type="Pfam" id="PF01370"/>
    </source>
</evidence>
<dbReference type="InterPro" id="IPR001509">
    <property type="entry name" value="Epimerase_deHydtase"/>
</dbReference>
<gene>
    <name evidence="2" type="ORF">NGF19_16685</name>
</gene>